<accession>K0SGV9</accession>
<sequence length="700" mass="77917">MEENTKSEKTISCKGCRMTFVSKNKLFKHLRQDGAACLSSDEYATFQRSDERNWQRIAVLYGYIPGDDFMREDSITDPKGIAGGDHAAWVVTQALDRISRGSSHIGKQNWARRDEESKVIRSYGSVTRGGRGATFQDAHTGAITEVLCTNALVNCASDASTEERRESDRQWAESVNDMLDKILDSMSSVGSPGRLRVFGRVTISKRFNAETDLDRRRVDYVMPVDMLFTENKRKTLQGFCDSFNSFGPGATQETRIQEPDATTLDYLLRLKRLMMKFTSQADFVSSEDKGAVIEQESNEFGVLAHEFMAYRRVDRMFHRATIRSSGDTAETSVVSRRPFIVLSCSGDFFLRHQVARMLGLLIAICRGLIGEDILEAMFDEKYSGLMLAPAAPHRGLLAGEAGYTLFEGKAKAILSARRCEVYDRGFNDDIIVSAVERWQVCEAMGSVARTSTGAVQTMEIFKREKINKLSSVALGGPTLRTSTLQGSPESSKIDRREWSLADHDPLEVRFHADILLFVLTASCRQLVMLSTTADTKRVTSLAVLGKKAKKNDKNSSRSPYSYVEGEGGASGSFSVGFMPGNRAQPKHNQAFPALTRAAFELERALYPNRPPSSTIAVNRNAQFRHKGAGSGQSTSLIVALGDYTGGQLMVEGEENDILYQPLEFDGWTQRHWTLPFAGERYSLVWFTPLGCEGRYGLDLH</sequence>
<dbReference type="Proteomes" id="UP000266841">
    <property type="component" value="Unassembled WGS sequence"/>
</dbReference>
<dbReference type="GO" id="GO:0003723">
    <property type="term" value="F:RNA binding"/>
    <property type="evidence" value="ECO:0007669"/>
    <property type="project" value="InterPro"/>
</dbReference>
<dbReference type="Gene3D" id="3.30.70.660">
    <property type="entry name" value="Pseudouridine synthase I, catalytic domain, C-terminal subdomain"/>
    <property type="match status" value="1"/>
</dbReference>
<dbReference type="InterPro" id="IPR001406">
    <property type="entry name" value="PsdUridine_synth_TruA"/>
</dbReference>
<reference evidence="1 2" key="1">
    <citation type="journal article" date="2012" name="Genome Biol.">
        <title>Genome and low-iron response of an oceanic diatom adapted to chronic iron limitation.</title>
        <authorList>
            <person name="Lommer M."/>
            <person name="Specht M."/>
            <person name="Roy A.S."/>
            <person name="Kraemer L."/>
            <person name="Andreson R."/>
            <person name="Gutowska M.A."/>
            <person name="Wolf J."/>
            <person name="Bergner S.V."/>
            <person name="Schilhabel M.B."/>
            <person name="Klostermeier U.C."/>
            <person name="Beiko R.G."/>
            <person name="Rosenstiel P."/>
            <person name="Hippler M."/>
            <person name="Laroche J."/>
        </authorList>
    </citation>
    <scope>NUCLEOTIDE SEQUENCE [LARGE SCALE GENOMIC DNA]</scope>
    <source>
        <strain evidence="1 2">CCMP1005</strain>
    </source>
</reference>
<proteinExistence type="predicted"/>
<gene>
    <name evidence="1" type="ORF">THAOC_22159</name>
</gene>
<keyword evidence="2" id="KW-1185">Reference proteome</keyword>
<dbReference type="PANTHER" id="PTHR11142">
    <property type="entry name" value="PSEUDOURIDYLATE SYNTHASE"/>
    <property type="match status" value="1"/>
</dbReference>
<dbReference type="EMBL" id="AGNL01027098">
    <property type="protein sequence ID" value="EJK57762.1"/>
    <property type="molecule type" value="Genomic_DNA"/>
</dbReference>
<evidence type="ECO:0000313" key="1">
    <source>
        <dbReference type="EMBL" id="EJK57762.1"/>
    </source>
</evidence>
<dbReference type="GO" id="GO:0009982">
    <property type="term" value="F:pseudouridine synthase activity"/>
    <property type="evidence" value="ECO:0007669"/>
    <property type="project" value="InterPro"/>
</dbReference>
<dbReference type="AlphaFoldDB" id="K0SGV9"/>
<dbReference type="GO" id="GO:1990481">
    <property type="term" value="P:mRNA pseudouridine synthesis"/>
    <property type="evidence" value="ECO:0007669"/>
    <property type="project" value="TreeGrafter"/>
</dbReference>
<dbReference type="InterPro" id="IPR020095">
    <property type="entry name" value="PsdUridine_synth_TruA_C"/>
</dbReference>
<name>K0SGV9_THAOC</name>
<protein>
    <submittedName>
        <fullName evidence="1">Uncharacterized protein</fullName>
    </submittedName>
</protein>
<comment type="caution">
    <text evidence="1">The sequence shown here is derived from an EMBL/GenBank/DDBJ whole genome shotgun (WGS) entry which is preliminary data.</text>
</comment>
<dbReference type="PANTHER" id="PTHR11142:SF4">
    <property type="entry name" value="PSEUDOURIDYLATE SYNTHASE 1 HOMOLOG"/>
    <property type="match status" value="1"/>
</dbReference>
<dbReference type="InterPro" id="IPR020103">
    <property type="entry name" value="PsdUridine_synth_cat_dom_sf"/>
</dbReference>
<dbReference type="GO" id="GO:0031119">
    <property type="term" value="P:tRNA pseudouridine synthesis"/>
    <property type="evidence" value="ECO:0007669"/>
    <property type="project" value="TreeGrafter"/>
</dbReference>
<dbReference type="OrthoDB" id="416253at2759"/>
<dbReference type="SUPFAM" id="SSF55120">
    <property type="entry name" value="Pseudouridine synthase"/>
    <property type="match status" value="1"/>
</dbReference>
<evidence type="ECO:0000313" key="2">
    <source>
        <dbReference type="Proteomes" id="UP000266841"/>
    </source>
</evidence>
<dbReference type="eggNOG" id="ENOG502S2DY">
    <property type="taxonomic scope" value="Eukaryota"/>
</dbReference>
<dbReference type="OMA" id="NRNAQFR"/>
<organism evidence="1 2">
    <name type="scientific">Thalassiosira oceanica</name>
    <name type="common">Marine diatom</name>
    <dbReference type="NCBI Taxonomy" id="159749"/>
    <lineage>
        <taxon>Eukaryota</taxon>
        <taxon>Sar</taxon>
        <taxon>Stramenopiles</taxon>
        <taxon>Ochrophyta</taxon>
        <taxon>Bacillariophyta</taxon>
        <taxon>Coscinodiscophyceae</taxon>
        <taxon>Thalassiosirophycidae</taxon>
        <taxon>Thalassiosirales</taxon>
        <taxon>Thalassiosiraceae</taxon>
        <taxon>Thalassiosira</taxon>
    </lineage>
</organism>
<dbReference type="GO" id="GO:0005634">
    <property type="term" value="C:nucleus"/>
    <property type="evidence" value="ECO:0007669"/>
    <property type="project" value="TreeGrafter"/>
</dbReference>